<dbReference type="Proteomes" id="UP000466445">
    <property type="component" value="Chromosome"/>
</dbReference>
<dbReference type="KEGG" id="msar:MSAR_25190"/>
<gene>
    <name evidence="1" type="ORF">MSAR_25190</name>
</gene>
<evidence type="ECO:0000313" key="2">
    <source>
        <dbReference type="Proteomes" id="UP000466445"/>
    </source>
</evidence>
<accession>A0A7I7SRM7</accession>
<dbReference type="GO" id="GO:0005975">
    <property type="term" value="P:carbohydrate metabolic process"/>
    <property type="evidence" value="ECO:0007669"/>
    <property type="project" value="InterPro"/>
</dbReference>
<organism evidence="1 2">
    <name type="scientific">Mycolicibacterium sarraceniae</name>
    <dbReference type="NCBI Taxonomy" id="1534348"/>
    <lineage>
        <taxon>Bacteria</taxon>
        <taxon>Bacillati</taxon>
        <taxon>Actinomycetota</taxon>
        <taxon>Actinomycetes</taxon>
        <taxon>Mycobacteriales</taxon>
        <taxon>Mycobacteriaceae</taxon>
        <taxon>Mycolicibacterium</taxon>
    </lineage>
</organism>
<evidence type="ECO:0008006" key="3">
    <source>
        <dbReference type="Google" id="ProtNLM"/>
    </source>
</evidence>
<keyword evidence="2" id="KW-1185">Reference proteome</keyword>
<protein>
    <recommendedName>
        <fullName evidence="3">Alpha-mannosidase</fullName>
    </recommendedName>
</protein>
<name>A0A7I7SRM7_9MYCO</name>
<sequence length="154" mass="16704">MLGVRVTSAESTELFVGPPDALLQVVRVGYLGASGADTLRVTGDGLRSDDVMPPAGDGVVEIAVRVARPVPGQRRAADAGADFPFEFVVAEPGWTMYMVGHFHYDPVWGNTQGAYTTLWTEEPWPGPADQRVRADLRRFIADWRAAGRGMATRC</sequence>
<dbReference type="InterPro" id="IPR011330">
    <property type="entry name" value="Glyco_hydro/deAcase_b/a-brl"/>
</dbReference>
<dbReference type="EMBL" id="AP022595">
    <property type="protein sequence ID" value="BBY59383.1"/>
    <property type="molecule type" value="Genomic_DNA"/>
</dbReference>
<dbReference type="SUPFAM" id="SSF88713">
    <property type="entry name" value="Glycoside hydrolase/deacetylase"/>
    <property type="match status" value="1"/>
</dbReference>
<evidence type="ECO:0000313" key="1">
    <source>
        <dbReference type="EMBL" id="BBY59383.1"/>
    </source>
</evidence>
<reference evidence="1 2" key="1">
    <citation type="journal article" date="2019" name="Emerg. Microbes Infect.">
        <title>Comprehensive subspecies identification of 175 nontuberculous mycobacteria species based on 7547 genomic profiles.</title>
        <authorList>
            <person name="Matsumoto Y."/>
            <person name="Kinjo T."/>
            <person name="Motooka D."/>
            <person name="Nabeya D."/>
            <person name="Jung N."/>
            <person name="Uechi K."/>
            <person name="Horii T."/>
            <person name="Iida T."/>
            <person name="Fujita J."/>
            <person name="Nakamura S."/>
        </authorList>
    </citation>
    <scope>NUCLEOTIDE SEQUENCE [LARGE SCALE GENOMIC DNA]</scope>
    <source>
        <strain evidence="1 2">JCM 30395</strain>
    </source>
</reference>
<dbReference type="AlphaFoldDB" id="A0A7I7SRM7"/>
<proteinExistence type="predicted"/>